<feature type="region of interest" description="Disordered" evidence="1">
    <location>
        <begin position="75"/>
        <end position="101"/>
    </location>
</feature>
<sequence>MVVISLSYLKWGLEGFTLPNYDTEDSILPNYYTGKVPSNESQRNRIDPSVVVSDSSTTNYDSADESLVCITLKEPSSAPAKDNNKGSSASKTSSAPAGKLRNVKIKDDSPLAIVIKELNELKLQLSKKKSSHSRNHQSRQRTDHRTCDHAEFMSSIKNSQHLTGQGESFLRSRPSTPDYFSEKRNQTKKPSYVTKNYETCGSNVHTKTDHNDIEWFRKGEAKKARANKIVLSNVQRSKTPTQRWVSKQN</sequence>
<dbReference type="Proteomes" id="UP001151760">
    <property type="component" value="Unassembled WGS sequence"/>
</dbReference>
<accession>A0ABQ5JC72</accession>
<evidence type="ECO:0000256" key="1">
    <source>
        <dbReference type="SAM" id="MobiDB-lite"/>
    </source>
</evidence>
<reference evidence="2" key="1">
    <citation type="journal article" date="2022" name="Int. J. Mol. Sci.">
        <title>Draft Genome of Tanacetum Coccineum: Genomic Comparison of Closely Related Tanacetum-Family Plants.</title>
        <authorList>
            <person name="Yamashiro T."/>
            <person name="Shiraishi A."/>
            <person name="Nakayama K."/>
            <person name="Satake H."/>
        </authorList>
    </citation>
    <scope>NUCLEOTIDE SEQUENCE</scope>
</reference>
<feature type="compositionally biased region" description="Basic residues" evidence="1">
    <location>
        <begin position="125"/>
        <end position="139"/>
    </location>
</feature>
<evidence type="ECO:0000313" key="3">
    <source>
        <dbReference type="Proteomes" id="UP001151760"/>
    </source>
</evidence>
<feature type="region of interest" description="Disordered" evidence="1">
    <location>
        <begin position="125"/>
        <end position="146"/>
    </location>
</feature>
<protein>
    <submittedName>
        <fullName evidence="2">Uncharacterized protein</fullName>
    </submittedName>
</protein>
<name>A0ABQ5JC72_9ASTR</name>
<reference evidence="2" key="2">
    <citation type="submission" date="2022-01" db="EMBL/GenBank/DDBJ databases">
        <authorList>
            <person name="Yamashiro T."/>
            <person name="Shiraishi A."/>
            <person name="Satake H."/>
            <person name="Nakayama K."/>
        </authorList>
    </citation>
    <scope>NUCLEOTIDE SEQUENCE</scope>
</reference>
<feature type="region of interest" description="Disordered" evidence="1">
    <location>
        <begin position="159"/>
        <end position="187"/>
    </location>
</feature>
<organism evidence="2 3">
    <name type="scientific">Tanacetum coccineum</name>
    <dbReference type="NCBI Taxonomy" id="301880"/>
    <lineage>
        <taxon>Eukaryota</taxon>
        <taxon>Viridiplantae</taxon>
        <taxon>Streptophyta</taxon>
        <taxon>Embryophyta</taxon>
        <taxon>Tracheophyta</taxon>
        <taxon>Spermatophyta</taxon>
        <taxon>Magnoliopsida</taxon>
        <taxon>eudicotyledons</taxon>
        <taxon>Gunneridae</taxon>
        <taxon>Pentapetalae</taxon>
        <taxon>asterids</taxon>
        <taxon>campanulids</taxon>
        <taxon>Asterales</taxon>
        <taxon>Asteraceae</taxon>
        <taxon>Asteroideae</taxon>
        <taxon>Anthemideae</taxon>
        <taxon>Anthemidinae</taxon>
        <taxon>Tanacetum</taxon>
    </lineage>
</organism>
<evidence type="ECO:0000313" key="2">
    <source>
        <dbReference type="EMBL" id="GJU10149.1"/>
    </source>
</evidence>
<proteinExistence type="predicted"/>
<gene>
    <name evidence="2" type="ORF">Tco_1132545</name>
</gene>
<comment type="caution">
    <text evidence="2">The sequence shown here is derived from an EMBL/GenBank/DDBJ whole genome shotgun (WGS) entry which is preliminary data.</text>
</comment>
<keyword evidence="3" id="KW-1185">Reference proteome</keyword>
<feature type="region of interest" description="Disordered" evidence="1">
    <location>
        <begin position="34"/>
        <end position="60"/>
    </location>
</feature>
<feature type="compositionally biased region" description="Polar residues" evidence="1">
    <location>
        <begin position="85"/>
        <end position="95"/>
    </location>
</feature>
<dbReference type="EMBL" id="BQNB010021796">
    <property type="protein sequence ID" value="GJU10149.1"/>
    <property type="molecule type" value="Genomic_DNA"/>
</dbReference>